<dbReference type="SUPFAM" id="SSF52047">
    <property type="entry name" value="RNI-like"/>
    <property type="match status" value="1"/>
</dbReference>
<name>L1IAZ2_GUITC</name>
<dbReference type="KEGG" id="gtt:GUITHDRAFT_156109"/>
<reference evidence="2" key="3">
    <citation type="submission" date="2015-06" db="UniProtKB">
        <authorList>
            <consortium name="EnsemblProtists"/>
        </authorList>
    </citation>
    <scope>IDENTIFICATION</scope>
</reference>
<dbReference type="HOGENOM" id="CLU_1996937_0_0_1"/>
<accession>L1IAZ2</accession>
<dbReference type="InterPro" id="IPR032675">
    <property type="entry name" value="LRR_dom_sf"/>
</dbReference>
<evidence type="ECO:0000313" key="2">
    <source>
        <dbReference type="EnsemblProtists" id="EKX33257"/>
    </source>
</evidence>
<reference evidence="1 3" key="1">
    <citation type="journal article" date="2012" name="Nature">
        <title>Algal genomes reveal evolutionary mosaicism and the fate of nucleomorphs.</title>
        <authorList>
            <consortium name="DOE Joint Genome Institute"/>
            <person name="Curtis B.A."/>
            <person name="Tanifuji G."/>
            <person name="Burki F."/>
            <person name="Gruber A."/>
            <person name="Irimia M."/>
            <person name="Maruyama S."/>
            <person name="Arias M.C."/>
            <person name="Ball S.G."/>
            <person name="Gile G.H."/>
            <person name="Hirakawa Y."/>
            <person name="Hopkins J.F."/>
            <person name="Kuo A."/>
            <person name="Rensing S.A."/>
            <person name="Schmutz J."/>
            <person name="Symeonidi A."/>
            <person name="Elias M."/>
            <person name="Eveleigh R.J."/>
            <person name="Herman E.K."/>
            <person name="Klute M.J."/>
            <person name="Nakayama T."/>
            <person name="Obornik M."/>
            <person name="Reyes-Prieto A."/>
            <person name="Armbrust E.V."/>
            <person name="Aves S.J."/>
            <person name="Beiko R.G."/>
            <person name="Coutinho P."/>
            <person name="Dacks J.B."/>
            <person name="Durnford D.G."/>
            <person name="Fast N.M."/>
            <person name="Green B.R."/>
            <person name="Grisdale C.J."/>
            <person name="Hempel F."/>
            <person name="Henrissat B."/>
            <person name="Hoppner M.P."/>
            <person name="Ishida K."/>
            <person name="Kim E."/>
            <person name="Koreny L."/>
            <person name="Kroth P.G."/>
            <person name="Liu Y."/>
            <person name="Malik S.B."/>
            <person name="Maier U.G."/>
            <person name="McRose D."/>
            <person name="Mock T."/>
            <person name="Neilson J.A."/>
            <person name="Onodera N.T."/>
            <person name="Poole A.M."/>
            <person name="Pritham E.J."/>
            <person name="Richards T.A."/>
            <person name="Rocap G."/>
            <person name="Roy S.W."/>
            <person name="Sarai C."/>
            <person name="Schaack S."/>
            <person name="Shirato S."/>
            <person name="Slamovits C.H."/>
            <person name="Spencer D.F."/>
            <person name="Suzuki S."/>
            <person name="Worden A.Z."/>
            <person name="Zauner S."/>
            <person name="Barry K."/>
            <person name="Bell C."/>
            <person name="Bharti A.K."/>
            <person name="Crow J.A."/>
            <person name="Grimwood J."/>
            <person name="Kramer R."/>
            <person name="Lindquist E."/>
            <person name="Lucas S."/>
            <person name="Salamov A."/>
            <person name="McFadden G.I."/>
            <person name="Lane C.E."/>
            <person name="Keeling P.J."/>
            <person name="Gray M.W."/>
            <person name="Grigoriev I.V."/>
            <person name="Archibald J.M."/>
        </authorList>
    </citation>
    <scope>NUCLEOTIDE SEQUENCE</scope>
    <source>
        <strain evidence="1 3">CCMP2712</strain>
    </source>
</reference>
<evidence type="ECO:0000313" key="1">
    <source>
        <dbReference type="EMBL" id="EKX33257.1"/>
    </source>
</evidence>
<organism evidence="1">
    <name type="scientific">Guillardia theta (strain CCMP2712)</name>
    <name type="common">Cryptophyte</name>
    <dbReference type="NCBI Taxonomy" id="905079"/>
    <lineage>
        <taxon>Eukaryota</taxon>
        <taxon>Cryptophyceae</taxon>
        <taxon>Pyrenomonadales</taxon>
        <taxon>Geminigeraceae</taxon>
        <taxon>Guillardia</taxon>
    </lineage>
</organism>
<dbReference type="Gene3D" id="3.80.10.10">
    <property type="entry name" value="Ribonuclease Inhibitor"/>
    <property type="match status" value="1"/>
</dbReference>
<dbReference type="Proteomes" id="UP000011087">
    <property type="component" value="Unassembled WGS sequence"/>
</dbReference>
<dbReference type="PaxDb" id="55529-EKX33257"/>
<gene>
    <name evidence="1" type="ORF">GUITHDRAFT_156109</name>
</gene>
<dbReference type="EnsemblProtists" id="EKX33257">
    <property type="protein sequence ID" value="EKX33257"/>
    <property type="gene ID" value="GUITHDRAFT_156109"/>
</dbReference>
<keyword evidence="3" id="KW-1185">Reference proteome</keyword>
<dbReference type="EMBL" id="JH993149">
    <property type="protein sequence ID" value="EKX33257.1"/>
    <property type="molecule type" value="Genomic_DNA"/>
</dbReference>
<dbReference type="RefSeq" id="XP_005820237.1">
    <property type="nucleotide sequence ID" value="XM_005820180.1"/>
</dbReference>
<evidence type="ECO:0000313" key="3">
    <source>
        <dbReference type="Proteomes" id="UP000011087"/>
    </source>
</evidence>
<proteinExistence type="predicted"/>
<sequence length="125" mass="13847">METLAEDLPVIVDFSGCPDATCEDMFHALRAQDKITVLRLDGCKNITCEDVRRALPLIGGQLEELSIAHCTNLSGDELSELFCSEFPLLQTLNVSGCEQFSPGHLAKIVFFRNMKNLSQIRIMTG</sequence>
<protein>
    <submittedName>
        <fullName evidence="1 2">Uncharacterized protein</fullName>
    </submittedName>
</protein>
<dbReference type="GeneID" id="17289976"/>
<dbReference type="AlphaFoldDB" id="L1IAZ2"/>
<reference evidence="3" key="2">
    <citation type="submission" date="2012-11" db="EMBL/GenBank/DDBJ databases">
        <authorList>
            <person name="Kuo A."/>
            <person name="Curtis B.A."/>
            <person name="Tanifuji G."/>
            <person name="Burki F."/>
            <person name="Gruber A."/>
            <person name="Irimia M."/>
            <person name="Maruyama S."/>
            <person name="Arias M.C."/>
            <person name="Ball S.G."/>
            <person name="Gile G.H."/>
            <person name="Hirakawa Y."/>
            <person name="Hopkins J.F."/>
            <person name="Rensing S.A."/>
            <person name="Schmutz J."/>
            <person name="Symeonidi A."/>
            <person name="Elias M."/>
            <person name="Eveleigh R.J."/>
            <person name="Herman E.K."/>
            <person name="Klute M.J."/>
            <person name="Nakayama T."/>
            <person name="Obornik M."/>
            <person name="Reyes-Prieto A."/>
            <person name="Armbrust E.V."/>
            <person name="Aves S.J."/>
            <person name="Beiko R.G."/>
            <person name="Coutinho P."/>
            <person name="Dacks J.B."/>
            <person name="Durnford D.G."/>
            <person name="Fast N.M."/>
            <person name="Green B.R."/>
            <person name="Grisdale C."/>
            <person name="Hempe F."/>
            <person name="Henrissat B."/>
            <person name="Hoppner M.P."/>
            <person name="Ishida K.-I."/>
            <person name="Kim E."/>
            <person name="Koreny L."/>
            <person name="Kroth P.G."/>
            <person name="Liu Y."/>
            <person name="Malik S.-B."/>
            <person name="Maier U.G."/>
            <person name="McRose D."/>
            <person name="Mock T."/>
            <person name="Neilson J.A."/>
            <person name="Onodera N.T."/>
            <person name="Poole A.M."/>
            <person name="Pritham E.J."/>
            <person name="Richards T.A."/>
            <person name="Rocap G."/>
            <person name="Roy S.W."/>
            <person name="Sarai C."/>
            <person name="Schaack S."/>
            <person name="Shirato S."/>
            <person name="Slamovits C.H."/>
            <person name="Spencer D.F."/>
            <person name="Suzuki S."/>
            <person name="Worden A.Z."/>
            <person name="Zauner S."/>
            <person name="Barry K."/>
            <person name="Bell C."/>
            <person name="Bharti A.K."/>
            <person name="Crow J.A."/>
            <person name="Grimwood J."/>
            <person name="Kramer R."/>
            <person name="Lindquist E."/>
            <person name="Lucas S."/>
            <person name="Salamov A."/>
            <person name="McFadden G.I."/>
            <person name="Lane C.E."/>
            <person name="Keeling P.J."/>
            <person name="Gray M.W."/>
            <person name="Grigoriev I.V."/>
            <person name="Archibald J.M."/>
        </authorList>
    </citation>
    <scope>NUCLEOTIDE SEQUENCE</scope>
    <source>
        <strain evidence="3">CCMP2712</strain>
    </source>
</reference>